<keyword evidence="3" id="KW-1185">Reference proteome</keyword>
<reference evidence="2 3" key="1">
    <citation type="submission" date="2024-04" db="EMBL/GenBank/DDBJ databases">
        <authorList>
            <person name="Fracassetti M."/>
        </authorList>
    </citation>
    <scope>NUCLEOTIDE SEQUENCE [LARGE SCALE GENOMIC DNA]</scope>
</reference>
<evidence type="ECO:0000259" key="1">
    <source>
        <dbReference type="Pfam" id="PF14392"/>
    </source>
</evidence>
<evidence type="ECO:0000313" key="3">
    <source>
        <dbReference type="Proteomes" id="UP001497516"/>
    </source>
</evidence>
<dbReference type="PANTHER" id="PTHR31286">
    <property type="entry name" value="GLYCINE-RICH CELL WALL STRUCTURAL PROTEIN 1.8-LIKE"/>
    <property type="match status" value="1"/>
</dbReference>
<gene>
    <name evidence="2" type="ORF">LTRI10_LOCUS33908</name>
</gene>
<dbReference type="InterPro" id="IPR040256">
    <property type="entry name" value="At4g02000-like"/>
</dbReference>
<dbReference type="Proteomes" id="UP001497516">
    <property type="component" value="Chromosome 6"/>
</dbReference>
<organism evidence="2 3">
    <name type="scientific">Linum trigynum</name>
    <dbReference type="NCBI Taxonomy" id="586398"/>
    <lineage>
        <taxon>Eukaryota</taxon>
        <taxon>Viridiplantae</taxon>
        <taxon>Streptophyta</taxon>
        <taxon>Embryophyta</taxon>
        <taxon>Tracheophyta</taxon>
        <taxon>Spermatophyta</taxon>
        <taxon>Magnoliopsida</taxon>
        <taxon>eudicotyledons</taxon>
        <taxon>Gunneridae</taxon>
        <taxon>Pentapetalae</taxon>
        <taxon>rosids</taxon>
        <taxon>fabids</taxon>
        <taxon>Malpighiales</taxon>
        <taxon>Linaceae</taxon>
        <taxon>Linum</taxon>
    </lineage>
</organism>
<dbReference type="PANTHER" id="PTHR31286:SF180">
    <property type="entry name" value="OS10G0362600 PROTEIN"/>
    <property type="match status" value="1"/>
</dbReference>
<dbReference type="AlphaFoldDB" id="A0AAV2F697"/>
<dbReference type="InterPro" id="IPR025836">
    <property type="entry name" value="Zn_knuckle_CX2CX4HX4C"/>
</dbReference>
<protein>
    <recommendedName>
        <fullName evidence="1">Zinc knuckle CX2CX4HX4C domain-containing protein</fullName>
    </recommendedName>
</protein>
<feature type="domain" description="Zinc knuckle CX2CX4HX4C" evidence="1">
    <location>
        <begin position="150"/>
        <end position="181"/>
    </location>
</feature>
<accession>A0AAV2F697</accession>
<sequence>MLTFNHPFKRNGVCGDNRGSRLAMDFSIASVGWGVLQIVFSSAADVDRIRKGSPWIFLNFALCLTRWASPTQMLAESLAHAPLRLQLWGLLFECCTERLASMLGAALDPTEPAVIHQYDINDTLFLRVCVVLDLTTPLPYEITTSHKDAGKGDFNAHIKFERLPQLCFLCGVIGHLSQFCSQKAELGDSPPRYC</sequence>
<evidence type="ECO:0000313" key="2">
    <source>
        <dbReference type="EMBL" id="CAL1393323.1"/>
    </source>
</evidence>
<dbReference type="Pfam" id="PF14392">
    <property type="entry name" value="zf-CCHC_4"/>
    <property type="match status" value="1"/>
</dbReference>
<dbReference type="EMBL" id="OZ034819">
    <property type="protein sequence ID" value="CAL1393323.1"/>
    <property type="molecule type" value="Genomic_DNA"/>
</dbReference>
<proteinExistence type="predicted"/>
<name>A0AAV2F697_9ROSI</name>